<evidence type="ECO:0000313" key="1">
    <source>
        <dbReference type="EMBL" id="SFU25658.1"/>
    </source>
</evidence>
<dbReference type="Proteomes" id="UP000198844">
    <property type="component" value="Unassembled WGS sequence"/>
</dbReference>
<accession>A0A1I7EP02</accession>
<gene>
    <name evidence="1" type="ORF">SAMN05192563_103962</name>
</gene>
<reference evidence="1 2" key="1">
    <citation type="submission" date="2016-10" db="EMBL/GenBank/DDBJ databases">
        <authorList>
            <person name="de Groot N.N."/>
        </authorList>
    </citation>
    <scope>NUCLEOTIDE SEQUENCE [LARGE SCALE GENOMIC DNA]</scope>
    <source>
        <strain evidence="1 2">LMG 27731</strain>
    </source>
</reference>
<dbReference type="EMBL" id="FPBH01000039">
    <property type="protein sequence ID" value="SFU25658.1"/>
    <property type="molecule type" value="Genomic_DNA"/>
</dbReference>
<protein>
    <submittedName>
        <fullName evidence="1">Uncharacterized protein</fullName>
    </submittedName>
</protein>
<sequence length="587" mass="64478">MSSSIRLRTSLLHVMVLIAGSGFLAIYPEVGACVCPVPDKTPVTVPVDYVTPADINVNGHANSPCATLQQAASFAWQEFISLNWPAATSIQNKPARDTPDTTRFFGDSSFTGPLVWHTFRGKVEIFPVKNMLADSGKKDYGYDQPPSYSYQGAGVNVNLPPGAKNPGYQTPWINLDENSQIGLNKIYAGIVSSIPQDTNAQILFMAKANRAEYTYVTSNKWWHPPPELFSRTNAFVKESKGDPTPGSNNCDNQLPTGQCVSFPNGTIEVKAGWRKLTADEAKSGRFYITQVRHYVSPDNSAANILAVDEPMGLVGLHIIQKTPTAPYFIYATFEQADNITDANGTPIEDVDGNYRVLTNTTPMTPNIVSQNAGPGTQQQFTVKGSYPATPGKQLYYQNITGSEHGLPDGGIILVNKRINEIPREIVDVNQIAHSAIALYATQKKLQRTPVWMYYKLVNVQYVPITGKVSGIDDYPRSTYYQSNSVIETDYNLQKFSGEFVDFNGKQFNITDFTAENGDLHNVAYFNTSHIGVGVNMGGCMGCHGNSQAAGGDFSFILFDAPVQAPEWDSKSLNDKSFARFATYLRRP</sequence>
<dbReference type="RefSeq" id="WP_143131832.1">
    <property type="nucleotide sequence ID" value="NZ_FPBH01000039.1"/>
</dbReference>
<proteinExistence type="predicted"/>
<name>A0A1I7EP02_9BURK</name>
<dbReference type="OrthoDB" id="280897at2"/>
<dbReference type="AlphaFoldDB" id="A0A1I7EP02"/>
<evidence type="ECO:0000313" key="2">
    <source>
        <dbReference type="Proteomes" id="UP000198844"/>
    </source>
</evidence>
<organism evidence="1 2">
    <name type="scientific">Paraburkholderia aspalathi</name>
    <dbReference type="NCBI Taxonomy" id="1324617"/>
    <lineage>
        <taxon>Bacteria</taxon>
        <taxon>Pseudomonadati</taxon>
        <taxon>Pseudomonadota</taxon>
        <taxon>Betaproteobacteria</taxon>
        <taxon>Burkholderiales</taxon>
        <taxon>Burkholderiaceae</taxon>
        <taxon>Paraburkholderia</taxon>
    </lineage>
</organism>